<evidence type="ECO:0000256" key="5">
    <source>
        <dbReference type="ARBA" id="ARBA00022729"/>
    </source>
</evidence>
<keyword evidence="12" id="KW-1185">Reference proteome</keyword>
<dbReference type="RefSeq" id="XP_014172203.1">
    <property type="nucleotide sequence ID" value="XM_014316728.1"/>
</dbReference>
<evidence type="ECO:0000256" key="2">
    <source>
        <dbReference type="ARBA" id="ARBA00022525"/>
    </source>
</evidence>
<dbReference type="CDD" id="cd04515">
    <property type="entry name" value="Alpha_kinase"/>
    <property type="match status" value="1"/>
</dbReference>
<feature type="domain" description="Alpha-type protein kinase" evidence="10">
    <location>
        <begin position="470"/>
        <end position="724"/>
    </location>
</feature>
<dbReference type="PANTHER" id="PTHR47763">
    <property type="entry name" value="ALPHA-PROTEIN KINASE VWKA"/>
    <property type="match status" value="1"/>
</dbReference>
<dbReference type="CDD" id="cd00198">
    <property type="entry name" value="vWFA"/>
    <property type="match status" value="1"/>
</dbReference>
<reference evidence="11 12" key="1">
    <citation type="journal article" date="2011" name="Proc. Natl. Acad. Sci. U.S.A.">
        <title>Genome and transcriptome analyses of the mountain pine beetle-fungal symbiont Grosmannia clavigera, a lodgepole pine pathogen.</title>
        <authorList>
            <person name="DiGuistini S."/>
            <person name="Wang Y."/>
            <person name="Liao N.Y."/>
            <person name="Taylor G."/>
            <person name="Tanguay P."/>
            <person name="Feau N."/>
            <person name="Henrissat B."/>
            <person name="Chan S.K."/>
            <person name="Hesse-Orce U."/>
            <person name="Alamouti S.M."/>
            <person name="Tsui C.K.M."/>
            <person name="Docking R.T."/>
            <person name="Levasseur A."/>
            <person name="Haridas S."/>
            <person name="Robertson G."/>
            <person name="Birol I."/>
            <person name="Holt R.A."/>
            <person name="Marra M.A."/>
            <person name="Hamelin R.C."/>
            <person name="Hirst M."/>
            <person name="Jones S.J.M."/>
            <person name="Bohlmann J."/>
            <person name="Breuil C."/>
        </authorList>
    </citation>
    <scope>NUCLEOTIDE SEQUENCE [LARGE SCALE GENOMIC DNA]</scope>
    <source>
        <strain evidence="12">kw1407 / UAMH 11150</strain>
    </source>
</reference>
<evidence type="ECO:0000259" key="10">
    <source>
        <dbReference type="PROSITE" id="PS51158"/>
    </source>
</evidence>
<dbReference type="InterPro" id="IPR052969">
    <property type="entry name" value="Thr-specific_kinase-like"/>
</dbReference>
<dbReference type="InterPro" id="IPR036465">
    <property type="entry name" value="vWFA_dom_sf"/>
</dbReference>
<dbReference type="eggNOG" id="ENOG502QUR0">
    <property type="taxonomic scope" value="Eukaryota"/>
</dbReference>
<evidence type="ECO:0000256" key="1">
    <source>
        <dbReference type="ARBA" id="ARBA00004613"/>
    </source>
</evidence>
<keyword evidence="7" id="KW-0175">Coiled coil</keyword>
<dbReference type="Proteomes" id="UP000007796">
    <property type="component" value="Unassembled WGS sequence"/>
</dbReference>
<dbReference type="InterPro" id="IPR011009">
    <property type="entry name" value="Kinase-like_dom_sf"/>
</dbReference>
<dbReference type="GO" id="GO:0005524">
    <property type="term" value="F:ATP binding"/>
    <property type="evidence" value="ECO:0007669"/>
    <property type="project" value="InterPro"/>
</dbReference>
<evidence type="ECO:0000259" key="9">
    <source>
        <dbReference type="PROSITE" id="PS50234"/>
    </source>
</evidence>
<accession>F0XGA7</accession>
<protein>
    <submittedName>
        <fullName evidence="11">Mhck ef2 kinase domain family protein protein</fullName>
    </submittedName>
</protein>
<evidence type="ECO:0000313" key="11">
    <source>
        <dbReference type="EMBL" id="EFX02721.1"/>
    </source>
</evidence>
<dbReference type="EMBL" id="GL629769">
    <property type="protein sequence ID" value="EFX02721.1"/>
    <property type="molecule type" value="Genomic_DNA"/>
</dbReference>
<dbReference type="Pfam" id="PF02816">
    <property type="entry name" value="Alpha_kinase"/>
    <property type="match status" value="1"/>
</dbReference>
<keyword evidence="4" id="KW-0808">Transferase</keyword>
<feature type="region of interest" description="Disordered" evidence="8">
    <location>
        <begin position="1"/>
        <end position="20"/>
    </location>
</feature>
<dbReference type="Gene3D" id="3.20.200.10">
    <property type="entry name" value="MHCK/EF2 kinase"/>
    <property type="match status" value="1"/>
</dbReference>
<proteinExistence type="predicted"/>
<dbReference type="SMART" id="SM00811">
    <property type="entry name" value="Alpha_kinase"/>
    <property type="match status" value="1"/>
</dbReference>
<gene>
    <name evidence="11" type="ORF">CMQ_2650</name>
</gene>
<dbReference type="InterPro" id="IPR056861">
    <property type="entry name" value="HMCN1-like_VWA"/>
</dbReference>
<organism evidence="12">
    <name type="scientific">Grosmannia clavigera (strain kw1407 / UAMH 11150)</name>
    <name type="common">Blue stain fungus</name>
    <name type="synonym">Graphiocladiella clavigera</name>
    <dbReference type="NCBI Taxonomy" id="655863"/>
    <lineage>
        <taxon>Eukaryota</taxon>
        <taxon>Fungi</taxon>
        <taxon>Dikarya</taxon>
        <taxon>Ascomycota</taxon>
        <taxon>Pezizomycotina</taxon>
        <taxon>Sordariomycetes</taxon>
        <taxon>Sordariomycetidae</taxon>
        <taxon>Ophiostomatales</taxon>
        <taxon>Ophiostomataceae</taxon>
        <taxon>Leptographium</taxon>
    </lineage>
</organism>
<evidence type="ECO:0000313" key="12">
    <source>
        <dbReference type="Proteomes" id="UP000007796"/>
    </source>
</evidence>
<keyword evidence="3" id="KW-0723">Serine/threonine-protein kinase</keyword>
<dbReference type="OrthoDB" id="301415at2759"/>
<keyword evidence="6 11" id="KW-0418">Kinase</keyword>
<sequence>MMEKTPLPQSDTPSPRASRRLSLRESVFSLRESLASTFLPTSEAAAASQARTHERLRAAEERAREMEQLVERLKREAVAGPSATEAQLRILQLQYDSVRANSQTGPRPSAGLFKMSCATDLLFLLDATNSMRSYIDSAKEQICSIVTDINRSFFQEADVRVAIVAYRDHGDKKPRETLDFTTDTDAMFRFLNGVRATGGGDAAEDVLGALDAAMHTSWQQATRCVMHITDAPPHGRTLHDMEDRHDNYLVPSSEPHKLQHEDVIGRMVALKLNYVLMRINSHTDKMAFVFLQNYLAAAPDAKLLKTNKFYHDAVLLKANKLYVGAPTLKTASSTATTVKSTTSAQGGLHFNEVALGTQYSAMRHLVVSSVMASASRTAVRLSAASTAARSSRMSSGYTIKPSVSADPSLDAVREDDDEDEGDTDIKSAKLPPTQIDTIPPQWDVAGWLDTAEQFQAFSTDVTAAPGLLDRMLASDDHIRISTTELTVLRRQQPFAEGALRVAMYARTPESSNRLVVKAFKTDGKTLVDMAEEMRVQALCKAFVLEFNALAVGVDADNRSSSSSTSIDFTVVTCLQPKSATAAGTACLALEPLLEGTFVKYNSNCGGVSSDGIDTNASKSSKTDTTKSTNLTKSVKPAKTPKTPKPNHNTTAQAFSHFTFERSQGRFLICDLQGVGGVLTDPAVHTRDHTRFRLTDTNLNEEGFKLFFATHKCNILCERLRLQSSADMFITGPFVFRQDWPAADHQTGWSVCCANKLCGRIFRADDTRKTAPAFYWCTTCWPQLAATTQQVLCLAPGPQHGFAVSRFFYESQGQIRPRLCREHAVGPGSMPSDATVFSPPITPHRSGRSFFGARRS</sequence>
<evidence type="ECO:0000256" key="3">
    <source>
        <dbReference type="ARBA" id="ARBA00022527"/>
    </source>
</evidence>
<dbReference type="SMART" id="SM00327">
    <property type="entry name" value="VWA"/>
    <property type="match status" value="1"/>
</dbReference>
<name>F0XGA7_GROCL</name>
<dbReference type="PROSITE" id="PS51158">
    <property type="entry name" value="ALPHA_KINASE"/>
    <property type="match status" value="1"/>
</dbReference>
<dbReference type="Pfam" id="PF25106">
    <property type="entry name" value="VWA_4"/>
    <property type="match status" value="1"/>
</dbReference>
<dbReference type="STRING" id="655863.F0XGA7"/>
<dbReference type="PROSITE" id="PS50234">
    <property type="entry name" value="VWFA"/>
    <property type="match status" value="1"/>
</dbReference>
<evidence type="ECO:0000256" key="6">
    <source>
        <dbReference type="ARBA" id="ARBA00022777"/>
    </source>
</evidence>
<evidence type="ECO:0000256" key="4">
    <source>
        <dbReference type="ARBA" id="ARBA00022679"/>
    </source>
</evidence>
<comment type="subcellular location">
    <subcellularLocation>
        <location evidence="1">Secreted</location>
    </subcellularLocation>
</comment>
<keyword evidence="2" id="KW-0964">Secreted</keyword>
<feature type="region of interest" description="Disordered" evidence="8">
    <location>
        <begin position="396"/>
        <end position="434"/>
    </location>
</feature>
<dbReference type="Gene3D" id="3.40.50.410">
    <property type="entry name" value="von Willebrand factor, type A domain"/>
    <property type="match status" value="1"/>
</dbReference>
<dbReference type="InterPro" id="IPR002035">
    <property type="entry name" value="VWF_A"/>
</dbReference>
<feature type="compositionally biased region" description="Acidic residues" evidence="8">
    <location>
        <begin position="413"/>
        <end position="422"/>
    </location>
</feature>
<dbReference type="InterPro" id="IPR004166">
    <property type="entry name" value="a-kinase_dom"/>
</dbReference>
<dbReference type="HOGENOM" id="CLU_011332_0_0_1"/>
<feature type="domain" description="VWFA" evidence="9">
    <location>
        <begin position="120"/>
        <end position="200"/>
    </location>
</feature>
<feature type="region of interest" description="Disordered" evidence="8">
    <location>
        <begin position="611"/>
        <end position="648"/>
    </location>
</feature>
<evidence type="ECO:0000256" key="7">
    <source>
        <dbReference type="SAM" id="Coils"/>
    </source>
</evidence>
<feature type="compositionally biased region" description="Low complexity" evidence="8">
    <location>
        <begin position="625"/>
        <end position="648"/>
    </location>
</feature>
<keyword evidence="5" id="KW-0732">Signal</keyword>
<dbReference type="PANTHER" id="PTHR47763:SF4">
    <property type="entry name" value="ALPHA-PROTEIN KINASE VWKA"/>
    <property type="match status" value="1"/>
</dbReference>
<evidence type="ECO:0000256" key="8">
    <source>
        <dbReference type="SAM" id="MobiDB-lite"/>
    </source>
</evidence>
<dbReference type="GeneID" id="25975663"/>
<dbReference type="Gene3D" id="3.30.200.20">
    <property type="entry name" value="Phosphorylase Kinase, domain 1"/>
    <property type="match status" value="1"/>
</dbReference>
<feature type="coiled-coil region" evidence="7">
    <location>
        <begin position="49"/>
        <end position="76"/>
    </location>
</feature>
<dbReference type="SUPFAM" id="SSF53300">
    <property type="entry name" value="vWA-like"/>
    <property type="match status" value="1"/>
</dbReference>
<dbReference type="InParanoid" id="F0XGA7"/>
<dbReference type="SUPFAM" id="SSF56112">
    <property type="entry name" value="Protein kinase-like (PK-like)"/>
    <property type="match status" value="1"/>
</dbReference>
<dbReference type="GO" id="GO:0004674">
    <property type="term" value="F:protein serine/threonine kinase activity"/>
    <property type="evidence" value="ECO:0007669"/>
    <property type="project" value="UniProtKB-KW"/>
</dbReference>
<dbReference type="AlphaFoldDB" id="F0XGA7"/>